<dbReference type="EMBL" id="CP069620">
    <property type="protein sequence ID" value="UZH56802.1"/>
    <property type="molecule type" value="Genomic_DNA"/>
</dbReference>
<gene>
    <name evidence="7" type="ORF">JRG66_07615</name>
</gene>
<evidence type="ECO:0000256" key="2">
    <source>
        <dbReference type="ARBA" id="ARBA00022475"/>
    </source>
</evidence>
<dbReference type="PANTHER" id="PTHR33931">
    <property type="entry name" value="HOLIN-LIKE PROTEIN CIDA-RELATED"/>
    <property type="match status" value="1"/>
</dbReference>
<evidence type="ECO:0000256" key="5">
    <source>
        <dbReference type="ARBA" id="ARBA00023136"/>
    </source>
</evidence>
<keyword evidence="4 6" id="KW-1133">Transmembrane helix</keyword>
<evidence type="ECO:0000256" key="1">
    <source>
        <dbReference type="ARBA" id="ARBA00004651"/>
    </source>
</evidence>
<keyword evidence="2" id="KW-1003">Cell membrane</keyword>
<feature type="transmembrane region" description="Helical" evidence="6">
    <location>
        <begin position="81"/>
        <end position="104"/>
    </location>
</feature>
<sequence length="109" mass="12324">MKAFFFILLFLLAGELIRYLFKLPVAGNIIGMVLLFVALKYKWIALSTIKPASDKLLEFLVLFFIPYGVGLMIYFDLIKAYWLPLSIAVIASTLLTLYITAVILQKSGK</sequence>
<dbReference type="PANTHER" id="PTHR33931:SF2">
    <property type="entry name" value="HOLIN-LIKE PROTEIN CIDA"/>
    <property type="match status" value="1"/>
</dbReference>
<keyword evidence="5 6" id="KW-0472">Membrane</keyword>
<reference evidence="7" key="1">
    <citation type="submission" date="2021-02" db="EMBL/GenBank/DDBJ databases">
        <title>Salinimicrobium sp. nov. isolated from seawater in Tongyeong, Republic of Korea.</title>
        <authorList>
            <person name="Lee S.-J."/>
        </authorList>
    </citation>
    <scope>NUCLEOTIDE SEQUENCE</scope>
    <source>
        <strain evidence="7">HN-2-9-2</strain>
    </source>
</reference>
<name>A0ABY6NV45_9FLAO</name>
<organism evidence="7 8">
    <name type="scientific">Salinimicrobium tongyeongense</name>
    <dbReference type="NCBI Taxonomy" id="2809707"/>
    <lineage>
        <taxon>Bacteria</taxon>
        <taxon>Pseudomonadati</taxon>
        <taxon>Bacteroidota</taxon>
        <taxon>Flavobacteriia</taxon>
        <taxon>Flavobacteriales</taxon>
        <taxon>Flavobacteriaceae</taxon>
        <taxon>Salinimicrobium</taxon>
    </lineage>
</organism>
<evidence type="ECO:0000256" key="3">
    <source>
        <dbReference type="ARBA" id="ARBA00022692"/>
    </source>
</evidence>
<keyword evidence="3 6" id="KW-0812">Transmembrane</keyword>
<accession>A0ABY6NV45</accession>
<evidence type="ECO:0000256" key="4">
    <source>
        <dbReference type="ARBA" id="ARBA00022989"/>
    </source>
</evidence>
<evidence type="ECO:0000313" key="8">
    <source>
        <dbReference type="Proteomes" id="UP001163981"/>
    </source>
</evidence>
<feature type="transmembrane region" description="Helical" evidence="6">
    <location>
        <begin position="56"/>
        <end position="75"/>
    </location>
</feature>
<comment type="subcellular location">
    <subcellularLocation>
        <location evidence="1">Cell membrane</location>
        <topology evidence="1">Multi-pass membrane protein</topology>
    </subcellularLocation>
</comment>
<protein>
    <submittedName>
        <fullName evidence="7">CidA/LrgA family protein</fullName>
    </submittedName>
</protein>
<keyword evidence="8" id="KW-1185">Reference proteome</keyword>
<evidence type="ECO:0000313" key="7">
    <source>
        <dbReference type="EMBL" id="UZH56802.1"/>
    </source>
</evidence>
<dbReference type="Pfam" id="PF03788">
    <property type="entry name" value="LrgA"/>
    <property type="match status" value="1"/>
</dbReference>
<dbReference type="InterPro" id="IPR005538">
    <property type="entry name" value="LrgA/CidA"/>
</dbReference>
<dbReference type="Proteomes" id="UP001163981">
    <property type="component" value="Chromosome"/>
</dbReference>
<proteinExistence type="predicted"/>
<evidence type="ECO:0000256" key="6">
    <source>
        <dbReference type="SAM" id="Phobius"/>
    </source>
</evidence>